<accession>A0A916WBN7</accession>
<dbReference type="AlphaFoldDB" id="A0A916WBN7"/>
<proteinExistence type="predicted"/>
<comment type="caution">
    <text evidence="2">The sequence shown here is derived from an EMBL/GenBank/DDBJ whole genome shotgun (WGS) entry which is preliminary data.</text>
</comment>
<evidence type="ECO:0000256" key="1">
    <source>
        <dbReference type="SAM" id="MobiDB-lite"/>
    </source>
</evidence>
<protein>
    <submittedName>
        <fullName evidence="2">Uncharacterized protein</fullName>
    </submittedName>
</protein>
<gene>
    <name evidence="2" type="ORF">GCM10011496_01420</name>
</gene>
<dbReference type="EMBL" id="BMIG01000001">
    <property type="protein sequence ID" value="GGA84624.1"/>
    <property type="molecule type" value="Genomic_DNA"/>
</dbReference>
<organism evidence="2 3">
    <name type="scientific">Polaromonas eurypsychrophila</name>
    <dbReference type="NCBI Taxonomy" id="1614635"/>
    <lineage>
        <taxon>Bacteria</taxon>
        <taxon>Pseudomonadati</taxon>
        <taxon>Pseudomonadota</taxon>
        <taxon>Betaproteobacteria</taxon>
        <taxon>Burkholderiales</taxon>
        <taxon>Comamonadaceae</taxon>
        <taxon>Polaromonas</taxon>
    </lineage>
</organism>
<evidence type="ECO:0000313" key="3">
    <source>
        <dbReference type="Proteomes" id="UP000620596"/>
    </source>
</evidence>
<feature type="region of interest" description="Disordered" evidence="1">
    <location>
        <begin position="59"/>
        <end position="82"/>
    </location>
</feature>
<reference evidence="2" key="1">
    <citation type="journal article" date="2014" name="Int. J. Syst. Evol. Microbiol.">
        <title>Complete genome sequence of Corynebacterium casei LMG S-19264T (=DSM 44701T), isolated from a smear-ripened cheese.</title>
        <authorList>
            <consortium name="US DOE Joint Genome Institute (JGI-PGF)"/>
            <person name="Walter F."/>
            <person name="Albersmeier A."/>
            <person name="Kalinowski J."/>
            <person name="Ruckert C."/>
        </authorList>
    </citation>
    <scope>NUCLEOTIDE SEQUENCE</scope>
    <source>
        <strain evidence="2">CGMCC 1.15322</strain>
    </source>
</reference>
<sequence length="82" mass="9227">MARPAVVSPVTVETSPVLPLEQSAAAQGGPTHPKQACENRVLLGFQSCMNEQCARQRFQNHPTCVERREQDKQRQEIRDGRQ</sequence>
<keyword evidence="3" id="KW-1185">Reference proteome</keyword>
<name>A0A916WBN7_9BURK</name>
<evidence type="ECO:0000313" key="2">
    <source>
        <dbReference type="EMBL" id="GGA84624.1"/>
    </source>
</evidence>
<reference evidence="2" key="2">
    <citation type="submission" date="2020-09" db="EMBL/GenBank/DDBJ databases">
        <authorList>
            <person name="Sun Q."/>
            <person name="Zhou Y."/>
        </authorList>
    </citation>
    <scope>NUCLEOTIDE SEQUENCE</scope>
    <source>
        <strain evidence="2">CGMCC 1.15322</strain>
    </source>
</reference>
<feature type="compositionally biased region" description="Basic and acidic residues" evidence="1">
    <location>
        <begin position="64"/>
        <end position="82"/>
    </location>
</feature>
<dbReference type="Proteomes" id="UP000620596">
    <property type="component" value="Unassembled WGS sequence"/>
</dbReference>